<accession>A0A2H0V7N1</accession>
<protein>
    <submittedName>
        <fullName evidence="1">Uncharacterized protein</fullName>
    </submittedName>
</protein>
<sequence>MLYKIYEVKTSKIKRVESIYSLWNKNTNRPRYIKIKNDIKKSAVLVEHAKDSGKGTNIDIYA</sequence>
<evidence type="ECO:0000313" key="2">
    <source>
        <dbReference type="Proteomes" id="UP000228614"/>
    </source>
</evidence>
<dbReference type="Proteomes" id="UP000228614">
    <property type="component" value="Unassembled WGS sequence"/>
</dbReference>
<name>A0A2H0V7N1_9BACT</name>
<reference evidence="2" key="1">
    <citation type="submission" date="2017-09" db="EMBL/GenBank/DDBJ databases">
        <title>Depth-based differentiation of microbial function through sediment-hosted aquifers and enrichment of novel symbionts in the deep terrestrial subsurface.</title>
        <authorList>
            <person name="Probst A.J."/>
            <person name="Ladd B."/>
            <person name="Jarett J.K."/>
            <person name="Geller-Mcgrath D.E."/>
            <person name="Sieber C.M.K."/>
            <person name="Emerson J.B."/>
            <person name="Anantharaman K."/>
            <person name="Thomas B.C."/>
            <person name="Malmstrom R."/>
            <person name="Stieglmeier M."/>
            <person name="Klingl A."/>
            <person name="Woyke T."/>
            <person name="Ryan C.M."/>
            <person name="Banfield J.F."/>
        </authorList>
    </citation>
    <scope>NUCLEOTIDE SEQUENCE [LARGE SCALE GENOMIC DNA]</scope>
</reference>
<gene>
    <name evidence="1" type="ORF">COT95_00455</name>
</gene>
<dbReference type="AlphaFoldDB" id="A0A2H0V7N1"/>
<dbReference type="EMBL" id="PFAN01000028">
    <property type="protein sequence ID" value="PIR95117.1"/>
    <property type="molecule type" value="Genomic_DNA"/>
</dbReference>
<comment type="caution">
    <text evidence="1">The sequence shown here is derived from an EMBL/GenBank/DDBJ whole genome shotgun (WGS) entry which is preliminary data.</text>
</comment>
<evidence type="ECO:0000313" key="1">
    <source>
        <dbReference type="EMBL" id="PIR95117.1"/>
    </source>
</evidence>
<proteinExistence type="predicted"/>
<organism evidence="1 2">
    <name type="scientific">Candidatus Falkowbacteria bacterium CG10_big_fil_rev_8_21_14_0_10_37_6</name>
    <dbReference type="NCBI Taxonomy" id="1974563"/>
    <lineage>
        <taxon>Bacteria</taxon>
        <taxon>Candidatus Falkowiibacteriota</taxon>
    </lineage>
</organism>